<keyword evidence="1 4" id="KW-0349">Heme</keyword>
<dbReference type="InterPro" id="IPR011041">
    <property type="entry name" value="Quinoprot_gluc/sorb_DH_b-prop"/>
</dbReference>
<evidence type="ECO:0000256" key="2">
    <source>
        <dbReference type="ARBA" id="ARBA00022723"/>
    </source>
</evidence>
<dbReference type="RefSeq" id="WP_379713437.1">
    <property type="nucleotide sequence ID" value="NZ_JBHTBS010000007.1"/>
</dbReference>
<keyword evidence="7" id="KW-1185">Reference proteome</keyword>
<name>A0ABW2LAF5_9BACT</name>
<dbReference type="InterPro" id="IPR036909">
    <property type="entry name" value="Cyt_c-like_dom_sf"/>
</dbReference>
<dbReference type="InterPro" id="IPR012938">
    <property type="entry name" value="Glc/Sorbosone_DH"/>
</dbReference>
<evidence type="ECO:0000313" key="7">
    <source>
        <dbReference type="Proteomes" id="UP001596472"/>
    </source>
</evidence>
<evidence type="ECO:0000256" key="3">
    <source>
        <dbReference type="ARBA" id="ARBA00023004"/>
    </source>
</evidence>
<accession>A0ABW2LAF5</accession>
<dbReference type="EMBL" id="JBHTBS010000007">
    <property type="protein sequence ID" value="MFC7338284.1"/>
    <property type="molecule type" value="Genomic_DNA"/>
</dbReference>
<reference evidence="7" key="1">
    <citation type="journal article" date="2019" name="Int. J. Syst. Evol. Microbiol.">
        <title>The Global Catalogue of Microorganisms (GCM) 10K type strain sequencing project: providing services to taxonomists for standard genome sequencing and annotation.</title>
        <authorList>
            <consortium name="The Broad Institute Genomics Platform"/>
            <consortium name="The Broad Institute Genome Sequencing Center for Infectious Disease"/>
            <person name="Wu L."/>
            <person name="Ma J."/>
        </authorList>
    </citation>
    <scope>NUCLEOTIDE SEQUENCE [LARGE SCALE GENOMIC DNA]</scope>
    <source>
        <strain evidence="7">CGMCC 4.1467</strain>
    </source>
</reference>
<protein>
    <submittedName>
        <fullName evidence="6">PQQ-dependent sugar dehydrogenase</fullName>
    </submittedName>
</protein>
<evidence type="ECO:0000313" key="6">
    <source>
        <dbReference type="EMBL" id="MFC7338284.1"/>
    </source>
</evidence>
<sequence length="480" mass="53757">MKRLLPFLIAPVISQAADEVPDYKTMKVTEVYANLCAGCHGKDMTGGQGPSLIDGEWKHGDTDNAIFQTILKGNLDFGMTPWEGILTDKQIRSLVILIREKEKEAIANGINFPEPEVGKVVETELEKYQIEMVVNEGLEIPWAISFLPDGRKLITEKEGRLRIVGSDGKLDPKAIEGTPEVLVHGQGGLMDVAVHPDYEENGWIYLAYADGWRDKPEKKGKEGKANAITAIARGRIKGHQWVDHEEIWKADKKFYTSAGVHFGTRIVFDNGYVYFIVGERGGNMEAQDLKNPKGKIYRLFDDGSEPKDNPFYGKPGVAKGTWTYGHRNPQGMDIDPRDGSLYITEHGPRGGDELNWIRPGLNYGWPVITYGMNYNGTPLSDITEKEGMEQPVTHWTPSIATCGLAFYKGDQFPAWQNDLFVGALKQQELRRLRLKDREVTSQEVILKNIGRVRDVKTGPDGFLYVVLNDPDKVIRLAPAK</sequence>
<feature type="domain" description="Cytochrome c" evidence="5">
    <location>
        <begin position="23"/>
        <end position="102"/>
    </location>
</feature>
<organism evidence="6 7">
    <name type="scientific">Haloferula chungangensis</name>
    <dbReference type="NCBI Taxonomy" id="1048331"/>
    <lineage>
        <taxon>Bacteria</taxon>
        <taxon>Pseudomonadati</taxon>
        <taxon>Verrucomicrobiota</taxon>
        <taxon>Verrucomicrobiia</taxon>
        <taxon>Verrucomicrobiales</taxon>
        <taxon>Verrucomicrobiaceae</taxon>
        <taxon>Haloferula</taxon>
    </lineage>
</organism>
<keyword evidence="2 4" id="KW-0479">Metal-binding</keyword>
<dbReference type="Pfam" id="PF13442">
    <property type="entry name" value="Cytochrome_CBB3"/>
    <property type="match status" value="1"/>
</dbReference>
<dbReference type="PANTHER" id="PTHR19328:SF75">
    <property type="entry name" value="ALDOSE SUGAR DEHYDROGENASE YLII"/>
    <property type="match status" value="1"/>
</dbReference>
<dbReference type="InterPro" id="IPR009056">
    <property type="entry name" value="Cyt_c-like_dom"/>
</dbReference>
<dbReference type="Proteomes" id="UP001596472">
    <property type="component" value="Unassembled WGS sequence"/>
</dbReference>
<dbReference type="SUPFAM" id="SSF46626">
    <property type="entry name" value="Cytochrome c"/>
    <property type="match status" value="1"/>
</dbReference>
<comment type="caution">
    <text evidence="6">The sequence shown here is derived from an EMBL/GenBank/DDBJ whole genome shotgun (WGS) entry which is preliminary data.</text>
</comment>
<evidence type="ECO:0000259" key="5">
    <source>
        <dbReference type="PROSITE" id="PS51007"/>
    </source>
</evidence>
<dbReference type="Gene3D" id="2.120.10.30">
    <property type="entry name" value="TolB, C-terminal domain"/>
    <property type="match status" value="1"/>
</dbReference>
<proteinExistence type="predicted"/>
<evidence type="ECO:0000256" key="4">
    <source>
        <dbReference type="PROSITE-ProRule" id="PRU00433"/>
    </source>
</evidence>
<keyword evidence="3 4" id="KW-0408">Iron</keyword>
<dbReference type="InterPro" id="IPR011042">
    <property type="entry name" value="6-blade_b-propeller_TolB-like"/>
</dbReference>
<dbReference type="Gene3D" id="1.10.760.10">
    <property type="entry name" value="Cytochrome c-like domain"/>
    <property type="match status" value="1"/>
</dbReference>
<dbReference type="Pfam" id="PF07995">
    <property type="entry name" value="GSDH"/>
    <property type="match status" value="1"/>
</dbReference>
<dbReference type="SUPFAM" id="SSF50952">
    <property type="entry name" value="Soluble quinoprotein glucose dehydrogenase"/>
    <property type="match status" value="1"/>
</dbReference>
<dbReference type="PROSITE" id="PS51007">
    <property type="entry name" value="CYTC"/>
    <property type="match status" value="1"/>
</dbReference>
<gene>
    <name evidence="6" type="ORF">ACFQY0_13905</name>
</gene>
<dbReference type="PANTHER" id="PTHR19328">
    <property type="entry name" value="HEDGEHOG-INTERACTING PROTEIN"/>
    <property type="match status" value="1"/>
</dbReference>
<evidence type="ECO:0000256" key="1">
    <source>
        <dbReference type="ARBA" id="ARBA00022617"/>
    </source>
</evidence>